<evidence type="ECO:0000313" key="3">
    <source>
        <dbReference type="Proteomes" id="UP000466345"/>
    </source>
</evidence>
<dbReference type="AlphaFoldDB" id="A0A7K0CVD9"/>
<feature type="region of interest" description="Disordered" evidence="1">
    <location>
        <begin position="17"/>
        <end position="82"/>
    </location>
</feature>
<keyword evidence="3" id="KW-1185">Reference proteome</keyword>
<proteinExistence type="predicted"/>
<comment type="caution">
    <text evidence="2">The sequence shown here is derived from an EMBL/GenBank/DDBJ whole genome shotgun (WGS) entry which is preliminary data.</text>
</comment>
<dbReference type="EMBL" id="WEGJ01000063">
    <property type="protein sequence ID" value="MQY16624.1"/>
    <property type="molecule type" value="Genomic_DNA"/>
</dbReference>
<feature type="compositionally biased region" description="Low complexity" evidence="1">
    <location>
        <begin position="21"/>
        <end position="54"/>
    </location>
</feature>
<evidence type="ECO:0000256" key="1">
    <source>
        <dbReference type="SAM" id="MobiDB-lite"/>
    </source>
</evidence>
<gene>
    <name evidence="2" type="ORF">SRB5_68260</name>
</gene>
<name>A0A7K0CVD9_9ACTN</name>
<dbReference type="Proteomes" id="UP000466345">
    <property type="component" value="Unassembled WGS sequence"/>
</dbReference>
<protein>
    <submittedName>
        <fullName evidence="2">Uncharacterized protein</fullName>
    </submittedName>
</protein>
<evidence type="ECO:0000313" key="2">
    <source>
        <dbReference type="EMBL" id="MQY16624.1"/>
    </source>
</evidence>
<reference evidence="2 3" key="1">
    <citation type="submission" date="2019-10" db="EMBL/GenBank/DDBJ databases">
        <title>Streptomyces smaragdinus sp. nov. and Streptomyces fabii sp. nov., isolated from the gut of fungus growing-termite Macrotermes natalensis.</title>
        <authorList>
            <person name="Schwitalla J."/>
            <person name="Benndorf R."/>
            <person name="Martin K."/>
            <person name="De Beer W."/>
            <person name="Kaster A.-K."/>
            <person name="Vollmers J."/>
            <person name="Poulsen M."/>
            <person name="Beemelmanns C."/>
        </authorList>
    </citation>
    <scope>NUCLEOTIDE SEQUENCE [LARGE SCALE GENOMIC DNA]</scope>
    <source>
        <strain evidence="2 3">RB5</strain>
    </source>
</reference>
<sequence>MAAVGAAALMLAVTGCGGDGSSSASDGSAKDSVSGAPSAGASASASGSASADAGSRTDDDSSSSESSPPPDAKPAKAKAKKDVEADFRYATAEFGGELRIVDDPRPCSVDAMMLTAQIPGEAEVKRVVGHLKERGWTVEETSATTGSYLRSGDWFLIAGPGPIPPEAKDQAGDSKGAFVLGARGKC</sequence>
<organism evidence="2 3">
    <name type="scientific">Streptomyces smaragdinus</name>
    <dbReference type="NCBI Taxonomy" id="2585196"/>
    <lineage>
        <taxon>Bacteria</taxon>
        <taxon>Bacillati</taxon>
        <taxon>Actinomycetota</taxon>
        <taxon>Actinomycetes</taxon>
        <taxon>Kitasatosporales</taxon>
        <taxon>Streptomycetaceae</taxon>
        <taxon>Streptomyces</taxon>
    </lineage>
</organism>
<accession>A0A7K0CVD9</accession>